<feature type="transmembrane region" description="Helical" evidence="7">
    <location>
        <begin position="119"/>
        <end position="137"/>
    </location>
</feature>
<dbReference type="PROSITE" id="PS50928">
    <property type="entry name" value="ABC_TM1"/>
    <property type="match status" value="1"/>
</dbReference>
<comment type="subcellular location">
    <subcellularLocation>
        <location evidence="1 7">Cell membrane</location>
        <topology evidence="1 7">Multi-pass membrane protein</topology>
    </subcellularLocation>
</comment>
<keyword evidence="2 7" id="KW-0813">Transport</keyword>
<keyword evidence="5 7" id="KW-1133">Transmembrane helix</keyword>
<organism evidence="9 10">
    <name type="scientific">Acidihalobacter prosperus</name>
    <dbReference type="NCBI Taxonomy" id="160660"/>
    <lineage>
        <taxon>Bacteria</taxon>
        <taxon>Pseudomonadati</taxon>
        <taxon>Pseudomonadota</taxon>
        <taxon>Gammaproteobacteria</taxon>
        <taxon>Chromatiales</taxon>
        <taxon>Ectothiorhodospiraceae</taxon>
        <taxon>Acidihalobacter</taxon>
    </lineage>
</organism>
<dbReference type="AlphaFoldDB" id="A0A1A6C599"/>
<sequence length="277" mass="29747">MHAMPSPAPSDHRRPPLTLLLGLSLIALWVVCALAAPWIAPYSPTAVDFGALSQPPSWQHWFGTDRFGRDILSRVIYGAAQVLMVAPAATLLGLLLGTLIGLITAYYGRWIDEAIMRMLDAVMALPLIVLAMLALTLLGPSKLNVVLVIGLVFAPLVARTVRARAMIEVRREYLLAARMRGEGTAYQLLREILPNVGGPLVVEGTIRLGYAVFTSATLGFLGLGAQPPSPDWGLMVSQNQTQLTSAPWTVLFPVLAIVLVVIGIGLTADGLRTRLDA</sequence>
<evidence type="ECO:0000313" key="9">
    <source>
        <dbReference type="EMBL" id="OBS09746.1"/>
    </source>
</evidence>
<keyword evidence="10" id="KW-1185">Reference proteome</keyword>
<dbReference type="InterPro" id="IPR025966">
    <property type="entry name" value="OppC_N"/>
</dbReference>
<comment type="caution">
    <text evidence="9">The sequence shown here is derived from an EMBL/GenBank/DDBJ whole genome shotgun (WGS) entry which is preliminary data.</text>
</comment>
<dbReference type="PANTHER" id="PTHR43386:SF25">
    <property type="entry name" value="PEPTIDE ABC TRANSPORTER PERMEASE PROTEIN"/>
    <property type="match status" value="1"/>
</dbReference>
<dbReference type="PANTHER" id="PTHR43386">
    <property type="entry name" value="OLIGOPEPTIDE TRANSPORT SYSTEM PERMEASE PROTEIN APPC"/>
    <property type="match status" value="1"/>
</dbReference>
<evidence type="ECO:0000256" key="4">
    <source>
        <dbReference type="ARBA" id="ARBA00022692"/>
    </source>
</evidence>
<feature type="domain" description="ABC transmembrane type-1" evidence="8">
    <location>
        <begin position="79"/>
        <end position="268"/>
    </location>
</feature>
<dbReference type="GO" id="GO:0005886">
    <property type="term" value="C:plasma membrane"/>
    <property type="evidence" value="ECO:0007669"/>
    <property type="project" value="UniProtKB-SubCell"/>
</dbReference>
<dbReference type="Pfam" id="PF12911">
    <property type="entry name" value="OppC_N"/>
    <property type="match status" value="1"/>
</dbReference>
<keyword evidence="3" id="KW-1003">Cell membrane</keyword>
<evidence type="ECO:0000256" key="1">
    <source>
        <dbReference type="ARBA" id="ARBA00004651"/>
    </source>
</evidence>
<evidence type="ECO:0000256" key="7">
    <source>
        <dbReference type="RuleBase" id="RU363032"/>
    </source>
</evidence>
<dbReference type="GO" id="GO:0055085">
    <property type="term" value="P:transmembrane transport"/>
    <property type="evidence" value="ECO:0007669"/>
    <property type="project" value="InterPro"/>
</dbReference>
<dbReference type="SUPFAM" id="SSF161098">
    <property type="entry name" value="MetI-like"/>
    <property type="match status" value="1"/>
</dbReference>
<proteinExistence type="inferred from homology"/>
<gene>
    <name evidence="9" type="ORF">Thpro_020796</name>
</gene>
<evidence type="ECO:0000313" key="10">
    <source>
        <dbReference type="Proteomes" id="UP000029273"/>
    </source>
</evidence>
<evidence type="ECO:0000256" key="3">
    <source>
        <dbReference type="ARBA" id="ARBA00022475"/>
    </source>
</evidence>
<evidence type="ECO:0000256" key="5">
    <source>
        <dbReference type="ARBA" id="ARBA00022989"/>
    </source>
</evidence>
<dbReference type="InterPro" id="IPR000515">
    <property type="entry name" value="MetI-like"/>
</dbReference>
<evidence type="ECO:0000256" key="6">
    <source>
        <dbReference type="ARBA" id="ARBA00023136"/>
    </source>
</evidence>
<dbReference type="InterPro" id="IPR035906">
    <property type="entry name" value="MetI-like_sf"/>
</dbReference>
<dbReference type="Proteomes" id="UP000029273">
    <property type="component" value="Unassembled WGS sequence"/>
</dbReference>
<evidence type="ECO:0000256" key="2">
    <source>
        <dbReference type="ARBA" id="ARBA00022448"/>
    </source>
</evidence>
<comment type="similarity">
    <text evidence="7">Belongs to the binding-protein-dependent transport system permease family.</text>
</comment>
<feature type="transmembrane region" description="Helical" evidence="7">
    <location>
        <begin position="246"/>
        <end position="268"/>
    </location>
</feature>
<feature type="transmembrane region" description="Helical" evidence="7">
    <location>
        <begin position="82"/>
        <end position="107"/>
    </location>
</feature>
<evidence type="ECO:0000259" key="8">
    <source>
        <dbReference type="PROSITE" id="PS50928"/>
    </source>
</evidence>
<dbReference type="Gene3D" id="1.10.3720.10">
    <property type="entry name" value="MetI-like"/>
    <property type="match status" value="1"/>
</dbReference>
<dbReference type="EMBL" id="JQSG02000002">
    <property type="protein sequence ID" value="OBS09746.1"/>
    <property type="molecule type" value="Genomic_DNA"/>
</dbReference>
<name>A0A1A6C599_9GAMM</name>
<keyword evidence="6 7" id="KW-0472">Membrane</keyword>
<dbReference type="Pfam" id="PF00528">
    <property type="entry name" value="BPD_transp_1"/>
    <property type="match status" value="1"/>
</dbReference>
<dbReference type="InterPro" id="IPR050366">
    <property type="entry name" value="BP-dependent_transpt_permease"/>
</dbReference>
<keyword evidence="4 7" id="KW-0812">Transmembrane</keyword>
<feature type="transmembrane region" description="Helical" evidence="7">
    <location>
        <begin position="208"/>
        <end position="226"/>
    </location>
</feature>
<reference evidence="9 10" key="1">
    <citation type="journal article" date="2014" name="Genome Announc.">
        <title>Draft Genome Sequence of the Iron-Oxidizing, Acidophilic, and Halotolerant 'Thiobacillus prosperus' Type Strain DSM 5130.</title>
        <authorList>
            <person name="Ossandon F.J."/>
            <person name="Cardenas J.P."/>
            <person name="Corbett M."/>
            <person name="Quatrini R."/>
            <person name="Holmes D.S."/>
            <person name="Watkin E."/>
        </authorList>
    </citation>
    <scope>NUCLEOTIDE SEQUENCE [LARGE SCALE GENOMIC DNA]</scope>
    <source>
        <strain evidence="9 10">DSM 5130</strain>
    </source>
</reference>
<feature type="transmembrane region" description="Helical" evidence="7">
    <location>
        <begin position="143"/>
        <end position="161"/>
    </location>
</feature>
<accession>A0A1A6C599</accession>
<protein>
    <submittedName>
        <fullName evidence="9">Peptide ABC transporter permease</fullName>
    </submittedName>
</protein>
<dbReference type="CDD" id="cd06261">
    <property type="entry name" value="TM_PBP2"/>
    <property type="match status" value="1"/>
</dbReference>